<dbReference type="InterPro" id="IPR034122">
    <property type="entry name" value="Retropepsin-like_bacterial"/>
</dbReference>
<dbReference type="Gene3D" id="4.10.60.10">
    <property type="entry name" value="Zinc finger, CCHC-type"/>
    <property type="match status" value="1"/>
</dbReference>
<feature type="compositionally biased region" description="Polar residues" evidence="2">
    <location>
        <begin position="423"/>
        <end position="432"/>
    </location>
</feature>
<dbReference type="InterPro" id="IPR021109">
    <property type="entry name" value="Peptidase_aspartic_dom_sf"/>
</dbReference>
<evidence type="ECO:0000313" key="4">
    <source>
        <dbReference type="EMBL" id="KAJ3655521.1"/>
    </source>
</evidence>
<keyword evidence="5" id="KW-1185">Reference proteome</keyword>
<feature type="compositionally biased region" description="Polar residues" evidence="2">
    <location>
        <begin position="447"/>
        <end position="457"/>
    </location>
</feature>
<feature type="compositionally biased region" description="Low complexity" evidence="2">
    <location>
        <begin position="541"/>
        <end position="560"/>
    </location>
</feature>
<protein>
    <recommendedName>
        <fullName evidence="3">CCHC-type domain-containing protein</fullName>
    </recommendedName>
</protein>
<dbReference type="InterPro" id="IPR001878">
    <property type="entry name" value="Znf_CCHC"/>
</dbReference>
<dbReference type="InterPro" id="IPR005162">
    <property type="entry name" value="Retrotrans_gag_dom"/>
</dbReference>
<comment type="caution">
    <text evidence="4">The sequence shown here is derived from an EMBL/GenBank/DDBJ whole genome shotgun (WGS) entry which is preliminary data.</text>
</comment>
<dbReference type="PANTHER" id="PTHR33223:SF6">
    <property type="entry name" value="CCHC-TYPE DOMAIN-CONTAINING PROTEIN"/>
    <property type="match status" value="1"/>
</dbReference>
<dbReference type="SUPFAM" id="SSF50630">
    <property type="entry name" value="Acid proteases"/>
    <property type="match status" value="1"/>
</dbReference>
<reference evidence="4" key="1">
    <citation type="journal article" date="2023" name="G3 (Bethesda)">
        <title>Whole genome assemblies of Zophobas morio and Tenebrio molitor.</title>
        <authorList>
            <person name="Kaur S."/>
            <person name="Stinson S.A."/>
            <person name="diCenzo G.C."/>
        </authorList>
    </citation>
    <scope>NUCLEOTIDE SEQUENCE</scope>
    <source>
        <strain evidence="4">QUZm001</strain>
    </source>
</reference>
<dbReference type="EMBL" id="JALNTZ010000004">
    <property type="protein sequence ID" value="KAJ3655521.1"/>
    <property type="molecule type" value="Genomic_DNA"/>
</dbReference>
<evidence type="ECO:0000259" key="3">
    <source>
        <dbReference type="PROSITE" id="PS50158"/>
    </source>
</evidence>
<name>A0AA38MGK7_9CUCU</name>
<feature type="region of interest" description="Disordered" evidence="2">
    <location>
        <begin position="412"/>
        <end position="484"/>
    </location>
</feature>
<feature type="region of interest" description="Disordered" evidence="2">
    <location>
        <begin position="539"/>
        <end position="567"/>
    </location>
</feature>
<dbReference type="Pfam" id="PF00098">
    <property type="entry name" value="zf-CCHC"/>
    <property type="match status" value="1"/>
</dbReference>
<accession>A0AA38MGK7</accession>
<dbReference type="SUPFAM" id="SSF57756">
    <property type="entry name" value="Retrovirus zinc finger-like domains"/>
    <property type="match status" value="1"/>
</dbReference>
<dbReference type="SMART" id="SM00343">
    <property type="entry name" value="ZnF_C2HC"/>
    <property type="match status" value="2"/>
</dbReference>
<dbReference type="CDD" id="cd05483">
    <property type="entry name" value="retropepsin_like_bacteria"/>
    <property type="match status" value="1"/>
</dbReference>
<feature type="region of interest" description="Disordered" evidence="2">
    <location>
        <begin position="146"/>
        <end position="241"/>
    </location>
</feature>
<feature type="compositionally biased region" description="Pro residues" evidence="2">
    <location>
        <begin position="214"/>
        <end position="229"/>
    </location>
</feature>
<dbReference type="GO" id="GO:0008270">
    <property type="term" value="F:zinc ion binding"/>
    <property type="evidence" value="ECO:0007669"/>
    <property type="project" value="UniProtKB-KW"/>
</dbReference>
<evidence type="ECO:0000256" key="2">
    <source>
        <dbReference type="SAM" id="MobiDB-lite"/>
    </source>
</evidence>
<sequence>MGKEDQGRPHPAPLATWVHQLQRHELEEALREIGIDATGSVDTLRRRLKDFHLRRQTEIDTEMNLEELATSLPTVTDEVVDTVAVSNPNASIPTSTIGYVVSNSASATSLTWSIPLTRPAVPTPVISRTVMPAAFPWAAPTSATGAVPRVQSPGALSRPAVPLELARPTSGEAPRSRLDEPSTWTYREPPRLSPSPSPTATRPTSPFLSREVQPVPPKRPSLVPPPAPIQPRRSRHSVQSCYAHPRDTRWEALDLVRKSRGHFDGETDPMAFLERAEELQEHFAIAPDTMLTVLPEMFTDKALEWYRNNRALWYSWDDFVEEFRDFYMPNYEEVLEDQIVNRRQRPGEAGRDFIQAMQTLTRRLGGYSPQAVLRRLYSHLLPEYRQYIRRRDFQTIGELVRLIDEYEQLQKEVSSRPAVSPPNRVSTTTQIPATRYTYAPRFENRPLQPSSRPVQPSTAPPRRLETIRPPPPSSRPIQQSTGATANTGTTVKCWRCGETGHYRSACRKPARLFCSRCGRSGIMSRECPCDRRNEQEVCAMSKPSQHPSKPSQRPSQPTPSMEAPLKFPDNRPHVAVTLFGTVYDALLDTGAVSTFIGQEVATVLRQRNVVPVSAPQVRIQMAHGDIVPSAGTYNLEMKIGDVPVTVRAAVFPTLTTAMVLGIDFLHANAIAIDIPRRVMRCHRPTCCSTTTDPAVPLAVQSATVLAPLGTLSTPRQCRGVEQPVLPSSGSRRRPRRRQLNRRGPRLHQLNTVDRS</sequence>
<dbReference type="Pfam" id="PF13975">
    <property type="entry name" value="gag-asp_proteas"/>
    <property type="match status" value="1"/>
</dbReference>
<dbReference type="AlphaFoldDB" id="A0AA38MGK7"/>
<keyword evidence="1" id="KW-0862">Zinc</keyword>
<dbReference type="Proteomes" id="UP001168821">
    <property type="component" value="Unassembled WGS sequence"/>
</dbReference>
<keyword evidence="1" id="KW-0863">Zinc-finger</keyword>
<evidence type="ECO:0000256" key="1">
    <source>
        <dbReference type="PROSITE-ProRule" id="PRU00047"/>
    </source>
</evidence>
<feature type="region of interest" description="Disordered" evidence="2">
    <location>
        <begin position="719"/>
        <end position="738"/>
    </location>
</feature>
<feature type="domain" description="CCHC-type" evidence="3">
    <location>
        <begin position="492"/>
        <end position="508"/>
    </location>
</feature>
<organism evidence="4 5">
    <name type="scientific">Zophobas morio</name>
    <dbReference type="NCBI Taxonomy" id="2755281"/>
    <lineage>
        <taxon>Eukaryota</taxon>
        <taxon>Metazoa</taxon>
        <taxon>Ecdysozoa</taxon>
        <taxon>Arthropoda</taxon>
        <taxon>Hexapoda</taxon>
        <taxon>Insecta</taxon>
        <taxon>Pterygota</taxon>
        <taxon>Neoptera</taxon>
        <taxon>Endopterygota</taxon>
        <taxon>Coleoptera</taxon>
        <taxon>Polyphaga</taxon>
        <taxon>Cucujiformia</taxon>
        <taxon>Tenebrionidae</taxon>
        <taxon>Zophobas</taxon>
    </lineage>
</organism>
<dbReference type="GO" id="GO:0003676">
    <property type="term" value="F:nucleic acid binding"/>
    <property type="evidence" value="ECO:0007669"/>
    <property type="project" value="InterPro"/>
</dbReference>
<keyword evidence="1" id="KW-0479">Metal-binding</keyword>
<dbReference type="Gene3D" id="2.40.70.10">
    <property type="entry name" value="Acid Proteases"/>
    <property type="match status" value="1"/>
</dbReference>
<dbReference type="InterPro" id="IPR036875">
    <property type="entry name" value="Znf_CCHC_sf"/>
</dbReference>
<gene>
    <name evidence="4" type="ORF">Zmor_014648</name>
</gene>
<evidence type="ECO:0000313" key="5">
    <source>
        <dbReference type="Proteomes" id="UP001168821"/>
    </source>
</evidence>
<dbReference type="PROSITE" id="PS50158">
    <property type="entry name" value="ZF_CCHC"/>
    <property type="match status" value="1"/>
</dbReference>
<dbReference type="Pfam" id="PF03732">
    <property type="entry name" value="Retrotrans_gag"/>
    <property type="match status" value="1"/>
</dbReference>
<proteinExistence type="predicted"/>
<dbReference type="PANTHER" id="PTHR33223">
    <property type="entry name" value="CCHC-TYPE DOMAIN-CONTAINING PROTEIN"/>
    <property type="match status" value="1"/>
</dbReference>